<evidence type="ECO:0000256" key="1">
    <source>
        <dbReference type="ARBA" id="ARBA00022729"/>
    </source>
</evidence>
<dbReference type="PANTHER" id="PTHR21666">
    <property type="entry name" value="PEPTIDASE-RELATED"/>
    <property type="match status" value="1"/>
</dbReference>
<dbReference type="Pfam" id="PF01551">
    <property type="entry name" value="Peptidase_M23"/>
    <property type="match status" value="1"/>
</dbReference>
<dbReference type="GO" id="GO:0004222">
    <property type="term" value="F:metalloendopeptidase activity"/>
    <property type="evidence" value="ECO:0007669"/>
    <property type="project" value="TreeGrafter"/>
</dbReference>
<dbReference type="EMBL" id="WTZA01000001">
    <property type="protein sequence ID" value="MXO75243.1"/>
    <property type="molecule type" value="Genomic_DNA"/>
</dbReference>
<feature type="signal peptide" evidence="2">
    <location>
        <begin position="1"/>
        <end position="24"/>
    </location>
</feature>
<gene>
    <name evidence="4" type="ORF">GRI40_08445</name>
</gene>
<dbReference type="CDD" id="cd12797">
    <property type="entry name" value="M23_peptidase"/>
    <property type="match status" value="1"/>
</dbReference>
<comment type="caution">
    <text evidence="4">The sequence shown here is derived from an EMBL/GenBank/DDBJ whole genome shotgun (WGS) entry which is preliminary data.</text>
</comment>
<feature type="chain" id="PRO_5026286129" evidence="2">
    <location>
        <begin position="25"/>
        <end position="196"/>
    </location>
</feature>
<evidence type="ECO:0000256" key="2">
    <source>
        <dbReference type="SAM" id="SignalP"/>
    </source>
</evidence>
<dbReference type="Gene3D" id="2.70.70.10">
    <property type="entry name" value="Glucose Permease (Domain IIA)"/>
    <property type="match status" value="1"/>
</dbReference>
<dbReference type="InterPro" id="IPR016047">
    <property type="entry name" value="M23ase_b-sheet_dom"/>
</dbReference>
<dbReference type="FunFam" id="2.70.70.10:FF:000006">
    <property type="entry name" value="M23 family peptidase"/>
    <property type="match status" value="1"/>
</dbReference>
<dbReference type="PANTHER" id="PTHR21666:SF289">
    <property type="entry name" value="L-ALA--D-GLU ENDOPEPTIDASE"/>
    <property type="match status" value="1"/>
</dbReference>
<dbReference type="InterPro" id="IPR011055">
    <property type="entry name" value="Dup_hybrid_motif"/>
</dbReference>
<organism evidence="4 5">
    <name type="scientific">Tsuneonella aeria</name>
    <dbReference type="NCBI Taxonomy" id="1837929"/>
    <lineage>
        <taxon>Bacteria</taxon>
        <taxon>Pseudomonadati</taxon>
        <taxon>Pseudomonadota</taxon>
        <taxon>Alphaproteobacteria</taxon>
        <taxon>Sphingomonadales</taxon>
        <taxon>Erythrobacteraceae</taxon>
        <taxon>Tsuneonella</taxon>
    </lineage>
</organism>
<keyword evidence="5" id="KW-1185">Reference proteome</keyword>
<accession>A0A6I4TDV7</accession>
<keyword evidence="1 2" id="KW-0732">Signal</keyword>
<reference evidence="4 5" key="1">
    <citation type="submission" date="2019-12" db="EMBL/GenBank/DDBJ databases">
        <title>Genomic-based taxomic classification of the family Erythrobacteraceae.</title>
        <authorList>
            <person name="Xu L."/>
        </authorList>
    </citation>
    <scope>NUCLEOTIDE SEQUENCE [LARGE SCALE GENOMIC DNA]</scope>
    <source>
        <strain evidence="4 5">100921-2</strain>
    </source>
</reference>
<dbReference type="Proteomes" id="UP000439522">
    <property type="component" value="Unassembled WGS sequence"/>
</dbReference>
<evidence type="ECO:0000313" key="5">
    <source>
        <dbReference type="Proteomes" id="UP000439522"/>
    </source>
</evidence>
<feature type="domain" description="M23ase beta-sheet core" evidence="3">
    <location>
        <begin position="97"/>
        <end position="192"/>
    </location>
</feature>
<protein>
    <submittedName>
        <fullName evidence="4">Peptidoglycan DD-metalloendopeptidase family protein</fullName>
    </submittedName>
</protein>
<dbReference type="RefSeq" id="WP_160610907.1">
    <property type="nucleotide sequence ID" value="NZ_WTZA01000001.1"/>
</dbReference>
<name>A0A6I4TDV7_9SPHN</name>
<dbReference type="OrthoDB" id="9815245at2"/>
<evidence type="ECO:0000313" key="4">
    <source>
        <dbReference type="EMBL" id="MXO75243.1"/>
    </source>
</evidence>
<dbReference type="SUPFAM" id="SSF51261">
    <property type="entry name" value="Duplicated hybrid motif"/>
    <property type="match status" value="1"/>
</dbReference>
<dbReference type="PROSITE" id="PS51257">
    <property type="entry name" value="PROKAR_LIPOPROTEIN"/>
    <property type="match status" value="1"/>
</dbReference>
<dbReference type="AlphaFoldDB" id="A0A6I4TDV7"/>
<sequence>MRRAHALSLLVATGCMAIAAPARAEDSAQDPAYAPAVITVSKASDALGAPIELRPRATASAPVAGAISRPDRLPLTGRTALTSRFGMRAHPVLGGYRMHSGVDLAASTGTPVIATADGVVSFANWAGGYGLLVTLEHGGGLQTRFGHLSRLMVSPGQRVSRGQLVGLVGATGRTTGAHLHYEMRRNGQAVNPLAGH</sequence>
<dbReference type="InterPro" id="IPR050570">
    <property type="entry name" value="Cell_wall_metabolism_enzyme"/>
</dbReference>
<evidence type="ECO:0000259" key="3">
    <source>
        <dbReference type="Pfam" id="PF01551"/>
    </source>
</evidence>
<proteinExistence type="predicted"/>